<feature type="non-terminal residue" evidence="2">
    <location>
        <position position="1"/>
    </location>
</feature>
<proteinExistence type="predicted"/>
<evidence type="ECO:0000256" key="1">
    <source>
        <dbReference type="SAM" id="Phobius"/>
    </source>
</evidence>
<evidence type="ECO:0000313" key="2">
    <source>
        <dbReference type="EMBL" id="EPS58862.1"/>
    </source>
</evidence>
<feature type="transmembrane region" description="Helical" evidence="1">
    <location>
        <begin position="83"/>
        <end position="100"/>
    </location>
</feature>
<name>S8DHQ5_9LAMI</name>
<sequence length="151" mass="16226">KKATSSRITYLHACETLLSLITFDRERQARSAVLSLKKSGTGAHLALFLNQVSGSIAGTGIAVVLSVAYGVACRGAAFRGTKFWSTGIGLGLVWLSWAVNKLRDTVMRISRAPGKLEGGEEKSMMEYLDRSLKNVYLGVAALAAFAFLRLA</sequence>
<keyword evidence="1" id="KW-1133">Transmembrane helix</keyword>
<dbReference type="AlphaFoldDB" id="S8DHQ5"/>
<dbReference type="PANTHER" id="PTHR35095:SF1">
    <property type="entry name" value="OS05G0143300 PROTEIN"/>
    <property type="match status" value="1"/>
</dbReference>
<accession>S8DHQ5</accession>
<dbReference type="EMBL" id="AUSU01008842">
    <property type="protein sequence ID" value="EPS58862.1"/>
    <property type="molecule type" value="Genomic_DNA"/>
</dbReference>
<keyword evidence="3" id="KW-1185">Reference proteome</keyword>
<keyword evidence="1" id="KW-0472">Membrane</keyword>
<gene>
    <name evidence="2" type="ORF">M569_15952</name>
</gene>
<keyword evidence="1" id="KW-0812">Transmembrane</keyword>
<dbReference type="OrthoDB" id="1918704at2759"/>
<dbReference type="Proteomes" id="UP000015453">
    <property type="component" value="Unassembled WGS sequence"/>
</dbReference>
<organism evidence="2 3">
    <name type="scientific">Genlisea aurea</name>
    <dbReference type="NCBI Taxonomy" id="192259"/>
    <lineage>
        <taxon>Eukaryota</taxon>
        <taxon>Viridiplantae</taxon>
        <taxon>Streptophyta</taxon>
        <taxon>Embryophyta</taxon>
        <taxon>Tracheophyta</taxon>
        <taxon>Spermatophyta</taxon>
        <taxon>Magnoliopsida</taxon>
        <taxon>eudicotyledons</taxon>
        <taxon>Gunneridae</taxon>
        <taxon>Pentapetalae</taxon>
        <taxon>asterids</taxon>
        <taxon>lamiids</taxon>
        <taxon>Lamiales</taxon>
        <taxon>Lentibulariaceae</taxon>
        <taxon>Genlisea</taxon>
    </lineage>
</organism>
<protein>
    <submittedName>
        <fullName evidence="2">Uncharacterized protein</fullName>
    </submittedName>
</protein>
<dbReference type="PANTHER" id="PTHR35095">
    <property type="entry name" value="OS05G0143300 PROTEIN"/>
    <property type="match status" value="1"/>
</dbReference>
<reference evidence="2 3" key="1">
    <citation type="journal article" date="2013" name="BMC Genomics">
        <title>The miniature genome of a carnivorous plant Genlisea aurea contains a low number of genes and short non-coding sequences.</title>
        <authorList>
            <person name="Leushkin E.V."/>
            <person name="Sutormin R.A."/>
            <person name="Nabieva E.R."/>
            <person name="Penin A.A."/>
            <person name="Kondrashov A.S."/>
            <person name="Logacheva M.D."/>
        </authorList>
    </citation>
    <scope>NUCLEOTIDE SEQUENCE [LARGE SCALE GENOMIC DNA]</scope>
</reference>
<feature type="transmembrane region" description="Helical" evidence="1">
    <location>
        <begin position="132"/>
        <end position="150"/>
    </location>
</feature>
<comment type="caution">
    <text evidence="2">The sequence shown here is derived from an EMBL/GenBank/DDBJ whole genome shotgun (WGS) entry which is preliminary data.</text>
</comment>
<feature type="transmembrane region" description="Helical" evidence="1">
    <location>
        <begin position="45"/>
        <end position="71"/>
    </location>
</feature>
<evidence type="ECO:0000313" key="3">
    <source>
        <dbReference type="Proteomes" id="UP000015453"/>
    </source>
</evidence>